<keyword evidence="2" id="KW-1185">Reference proteome</keyword>
<dbReference type="PROSITE" id="PS51257">
    <property type="entry name" value="PROKAR_LIPOPROTEIN"/>
    <property type="match status" value="1"/>
</dbReference>
<accession>A0A1T5G8I2</accession>
<reference evidence="2" key="1">
    <citation type="submission" date="2017-02" db="EMBL/GenBank/DDBJ databases">
        <authorList>
            <person name="Varghese N."/>
            <person name="Submissions S."/>
        </authorList>
    </citation>
    <scope>NUCLEOTIDE SEQUENCE [LARGE SCALE GENOMIC DNA]</scope>
    <source>
        <strain evidence="2">DSM 24091</strain>
    </source>
</reference>
<gene>
    <name evidence="1" type="ORF">SAMN05660841_03864</name>
</gene>
<name>A0A1T5G8I2_9SPHI</name>
<sequence length="452" mass="48864">MKIKLGKSTLAIATILAVGLVGCSKSDSPETLPPVNEEGYITLAGALYQTNPGDGNGGTKVFSITAEEARNPNFTVDVFDKGFGVKSNRTARLQASIDGQYLYNIQYTGDDGGVFNKYEVKGGSSFTEVGSALNTSTYVGTSPRWVKAAEGIGVAVDVKVAITKKGTAPFETINTIKSSGRVLVLDLHNTKLINVNENYFDMPALSDDEIAKGYHVFRFDAPVLNKKGDKLYIGTWMRQYDMNGYITYNSSNAAVYPAGTLPRLATRTLVVDYPSLTNPHFITSTQATGDNSGYRSPMNYVAEDGAIYQATHRELEGTGGSKILKIGADNKYDNSFVLSLDQALGTKDSYIESWRYVGDGIGYVLYSLNGEGGYVARVDLKNRTAIKQTITDEATLDFGQHQGIGLKGDYVYIPVTGIGADGNIHVFNRKTGEMTLGAKLKNKAGNRYIGAY</sequence>
<evidence type="ECO:0000313" key="1">
    <source>
        <dbReference type="EMBL" id="SKC04697.1"/>
    </source>
</evidence>
<dbReference type="OrthoDB" id="1122951at2"/>
<dbReference type="AlphaFoldDB" id="A0A1T5G8I2"/>
<organism evidence="1 2">
    <name type="scientific">Sphingobacterium nematocida</name>
    <dbReference type="NCBI Taxonomy" id="1513896"/>
    <lineage>
        <taxon>Bacteria</taxon>
        <taxon>Pseudomonadati</taxon>
        <taxon>Bacteroidota</taxon>
        <taxon>Sphingobacteriia</taxon>
        <taxon>Sphingobacteriales</taxon>
        <taxon>Sphingobacteriaceae</taxon>
        <taxon>Sphingobacterium</taxon>
    </lineage>
</organism>
<dbReference type="RefSeq" id="WP_079645510.1">
    <property type="nucleotide sequence ID" value="NZ_FUZF01000022.1"/>
</dbReference>
<proteinExistence type="predicted"/>
<protein>
    <recommendedName>
        <fullName evidence="3">DUF4374 domain-containing protein</fullName>
    </recommendedName>
</protein>
<dbReference type="STRING" id="1513896.SAMN05660841_03864"/>
<dbReference type="EMBL" id="FUZF01000022">
    <property type="protein sequence ID" value="SKC04697.1"/>
    <property type="molecule type" value="Genomic_DNA"/>
</dbReference>
<evidence type="ECO:0000313" key="2">
    <source>
        <dbReference type="Proteomes" id="UP000190150"/>
    </source>
</evidence>
<evidence type="ECO:0008006" key="3">
    <source>
        <dbReference type="Google" id="ProtNLM"/>
    </source>
</evidence>
<dbReference type="Proteomes" id="UP000190150">
    <property type="component" value="Unassembled WGS sequence"/>
</dbReference>